<sequence length="538" mass="60516">MINIKAVYIGNETESYIQDGFTSNGVNIITSDENHVGKTIVMQAIMYAMGADAQFPASFKSKLYVFIVDLEVDGREVSILRNKDYFVVLDNGAVAPIEGKGDFDVFWNERISPLPTIIKDGSPRLVGLPLYTQMSFVPQAGRNTARTTTSYYNKDDFMEMVYSIEGLNARTLDPKAIAELKSRKSALRTRKGELNKQAASLRKIGTSLAAVSPTADREETARFVERLNTLKNSITSLMNERSHAYSRRAKNQAVLKELRSLNRKIEVGSVVCLNCGSEAIGYKLPGSDFVFDITTSEMRSQILASVQQKIDAYQQQIDDLDREIRELQRQFNMLADSRELTLEDIYAARTDYADIEEVDRELSEVSDQIDDIDEQLKEAKEVDRQLSEDRAAFRDSVLGTMNVVRRTINDEPTAEEYTGLFTTAANPYIGSESSEFYLARTYSLATHVHHGMPIVIDSFRAEELSTGREERTLPLFIDLPNQVIFSATLKGEEVGKYRGREGINNIDYTGYAQNKLLSDHDNERFLAKVACFGVKLNS</sequence>
<evidence type="ECO:0000313" key="2">
    <source>
        <dbReference type="EMBL" id="PKU93352.1"/>
    </source>
</evidence>
<gene>
    <name evidence="2" type="ORF">CQR47_0126</name>
</gene>
<evidence type="ECO:0000313" key="3">
    <source>
        <dbReference type="Proteomes" id="UP000233727"/>
    </source>
</evidence>
<feature type="coiled-coil region" evidence="1">
    <location>
        <begin position="303"/>
        <end position="389"/>
    </location>
</feature>
<name>A0A2N3QP01_9BIFI</name>
<dbReference type="EMBL" id="PCGY01000002">
    <property type="protein sequence ID" value="PKU93352.1"/>
    <property type="molecule type" value="Genomic_DNA"/>
</dbReference>
<keyword evidence="1" id="KW-0175">Coiled coil</keyword>
<dbReference type="GeneID" id="78109088"/>
<comment type="caution">
    <text evidence="2">The sequence shown here is derived from an EMBL/GenBank/DDBJ whole genome shotgun (WGS) entry which is preliminary data.</text>
</comment>
<accession>A0A2N3QP01</accession>
<organism evidence="2 3">
    <name type="scientific">Bifidobacterium thermophilum</name>
    <dbReference type="NCBI Taxonomy" id="33905"/>
    <lineage>
        <taxon>Bacteria</taxon>
        <taxon>Bacillati</taxon>
        <taxon>Actinomycetota</taxon>
        <taxon>Actinomycetes</taxon>
        <taxon>Bifidobacteriales</taxon>
        <taxon>Bifidobacteriaceae</taxon>
        <taxon>Bifidobacterium</taxon>
    </lineage>
</organism>
<dbReference type="RefSeq" id="WP_101451662.1">
    <property type="nucleotide sequence ID" value="NZ_PCGX01000001.1"/>
</dbReference>
<reference evidence="2 3" key="1">
    <citation type="submission" date="2017-10" db="EMBL/GenBank/DDBJ databases">
        <title>Bifidobacterium genomics.</title>
        <authorList>
            <person name="Lugli G.A."/>
            <person name="Milani C."/>
            <person name="Mancabelli L."/>
        </authorList>
    </citation>
    <scope>NUCLEOTIDE SEQUENCE [LARGE SCALE GENOMIC DNA]</scope>
    <source>
        <strain evidence="2 3">1542B</strain>
    </source>
</reference>
<dbReference type="InterPro" id="IPR027417">
    <property type="entry name" value="P-loop_NTPase"/>
</dbReference>
<dbReference type="Proteomes" id="UP000233727">
    <property type="component" value="Unassembled WGS sequence"/>
</dbReference>
<dbReference type="AlphaFoldDB" id="A0A2N3QP01"/>
<evidence type="ECO:0000256" key="1">
    <source>
        <dbReference type="SAM" id="Coils"/>
    </source>
</evidence>
<dbReference type="Gene3D" id="3.40.50.300">
    <property type="entry name" value="P-loop containing nucleotide triphosphate hydrolases"/>
    <property type="match status" value="1"/>
</dbReference>
<protein>
    <submittedName>
        <fullName evidence="2">Uncharacterized protein</fullName>
    </submittedName>
</protein>
<dbReference type="SUPFAM" id="SSF90257">
    <property type="entry name" value="Myosin rod fragments"/>
    <property type="match status" value="1"/>
</dbReference>
<proteinExistence type="predicted"/>